<proteinExistence type="predicted"/>
<dbReference type="AlphaFoldDB" id="A0AAW5HNG9"/>
<dbReference type="RefSeq" id="WP_252461079.1">
    <property type="nucleotide sequence ID" value="NZ_JAMHFX010000218.1"/>
</dbReference>
<evidence type="ECO:0000313" key="1">
    <source>
        <dbReference type="EMBL" id="MCO1623248.1"/>
    </source>
</evidence>
<name>A0AAW5HNG9_PSEPU</name>
<protein>
    <submittedName>
        <fullName evidence="1">Uncharacterized protein</fullName>
    </submittedName>
</protein>
<gene>
    <name evidence="1" type="ORF">M8C81_21845</name>
</gene>
<sequence>MAIVESPLAGLVSARHAQGGLAARLKQRAALNASIIGLLPPTSPSATDVLLSSSAALFSTETEATAPFSSGLVTQKCV</sequence>
<evidence type="ECO:0000313" key="2">
    <source>
        <dbReference type="Proteomes" id="UP001202943"/>
    </source>
</evidence>
<comment type="caution">
    <text evidence="1">The sequence shown here is derived from an EMBL/GenBank/DDBJ whole genome shotgun (WGS) entry which is preliminary data.</text>
</comment>
<dbReference type="EMBL" id="JAMHFX010000218">
    <property type="protein sequence ID" value="MCO1623248.1"/>
    <property type="molecule type" value="Genomic_DNA"/>
</dbReference>
<reference evidence="1" key="2">
    <citation type="submission" date="2023-08" db="EMBL/GenBank/DDBJ databases">
        <title>Isolation, Identification, Denitrification Characteristics of A Highly Efficient Aerobic Denitrifying Bacterial Strain DS2.</title>
        <authorList>
            <person name="Wang H."/>
        </authorList>
    </citation>
    <scope>NUCLEOTIDE SEQUENCE</scope>
    <source>
        <strain evidence="1">DS2</strain>
    </source>
</reference>
<organism evidence="1 2">
    <name type="scientific">Pseudomonas putida</name>
    <name type="common">Arthrobacter siderocapsulatus</name>
    <dbReference type="NCBI Taxonomy" id="303"/>
    <lineage>
        <taxon>Bacteria</taxon>
        <taxon>Pseudomonadati</taxon>
        <taxon>Pseudomonadota</taxon>
        <taxon>Gammaproteobacteria</taxon>
        <taxon>Pseudomonadales</taxon>
        <taxon>Pseudomonadaceae</taxon>
        <taxon>Pseudomonas</taxon>
    </lineage>
</organism>
<dbReference type="Proteomes" id="UP001202943">
    <property type="component" value="Unassembled WGS sequence"/>
</dbReference>
<reference evidence="1" key="1">
    <citation type="submission" date="2022-05" db="EMBL/GenBank/DDBJ databases">
        <authorList>
            <person name="Yi M."/>
        </authorList>
    </citation>
    <scope>NUCLEOTIDE SEQUENCE</scope>
    <source>
        <strain evidence="1">DS2</strain>
    </source>
</reference>
<accession>A0AAW5HNG9</accession>